<proteinExistence type="predicted"/>
<feature type="compositionally biased region" description="Basic and acidic residues" evidence="1">
    <location>
        <begin position="381"/>
        <end position="397"/>
    </location>
</feature>
<name>A0AAD5MF28_PARTN</name>
<dbReference type="Proteomes" id="UP001196413">
    <property type="component" value="Unassembled WGS sequence"/>
</dbReference>
<feature type="region of interest" description="Disordered" evidence="1">
    <location>
        <begin position="368"/>
        <end position="403"/>
    </location>
</feature>
<dbReference type="EMBL" id="JAHQIW010002308">
    <property type="protein sequence ID" value="KAJ1355053.1"/>
    <property type="molecule type" value="Genomic_DNA"/>
</dbReference>
<organism evidence="5 6">
    <name type="scientific">Parelaphostrongylus tenuis</name>
    <name type="common">Meningeal worm</name>
    <dbReference type="NCBI Taxonomy" id="148309"/>
    <lineage>
        <taxon>Eukaryota</taxon>
        <taxon>Metazoa</taxon>
        <taxon>Ecdysozoa</taxon>
        <taxon>Nematoda</taxon>
        <taxon>Chromadorea</taxon>
        <taxon>Rhabditida</taxon>
        <taxon>Rhabditina</taxon>
        <taxon>Rhabditomorpha</taxon>
        <taxon>Strongyloidea</taxon>
        <taxon>Metastrongylidae</taxon>
        <taxon>Parelaphostrongylus</taxon>
    </lineage>
</organism>
<comment type="caution">
    <text evidence="5">The sequence shown here is derived from an EMBL/GenBank/DDBJ whole genome shotgun (WGS) entry which is preliminary data.</text>
</comment>
<dbReference type="Gene3D" id="2.10.25.10">
    <property type="entry name" value="Laminin"/>
    <property type="match status" value="1"/>
</dbReference>
<evidence type="ECO:0000313" key="6">
    <source>
        <dbReference type="Proteomes" id="UP001196413"/>
    </source>
</evidence>
<keyword evidence="2" id="KW-0472">Membrane</keyword>
<feature type="compositionally biased region" description="Basic and acidic residues" evidence="1">
    <location>
        <begin position="222"/>
        <end position="232"/>
    </location>
</feature>
<feature type="transmembrane region" description="Helical" evidence="2">
    <location>
        <begin position="144"/>
        <end position="166"/>
    </location>
</feature>
<dbReference type="PROSITE" id="PS00022">
    <property type="entry name" value="EGF_1"/>
    <property type="match status" value="1"/>
</dbReference>
<dbReference type="InterPro" id="IPR000742">
    <property type="entry name" value="EGF"/>
</dbReference>
<gene>
    <name evidence="5" type="ORF">KIN20_012180</name>
</gene>
<keyword evidence="2" id="KW-0812">Transmembrane</keyword>
<sequence>MPVVTSTQIVTAPLLQSRPSLRAFTFQFQQDEKQVQCKSIADDNVGLVKDGSTCGSGRVCVAGSCVEMSSVSTPVNCPSNNHALQCSGHGDCTTTSICVCFAGWIGVACDTRSNTTSSQNHGLSRNIVIVPSIAEGRTLDTATLLGILLIVGVILLLLLVCLLFCYRRRSVVEIPTSSDEKLDESLPDQTQRSIKFGRMRKRRRKSNKHVYGALNRITEADERDSASVRSRESGSQNAGSQVLFESHHTVPYNRADLSVPCSERMHEHIYADSVMIPNTSPYHLDHSMGSLRSWSKSPTASAERLAPTPLRLNNIKQLLRNLQSDDLADDFCEEGMELLNTRCPLEAYGSSYKPLVEGCGEEELSGVEADHDLGSNTESSRGYDLEPRVEVEQDSRDAISSPVARSTCNFRQSPSLFNDSFKLEMSSSVHT</sequence>
<keyword evidence="2" id="KW-1133">Transmembrane helix</keyword>
<evidence type="ECO:0000256" key="2">
    <source>
        <dbReference type="SAM" id="Phobius"/>
    </source>
</evidence>
<dbReference type="Pfam" id="PF23106">
    <property type="entry name" value="EGF_Teneurin"/>
    <property type="match status" value="1"/>
</dbReference>
<accession>A0AAD5MF28</accession>
<feature type="region of interest" description="Disordered" evidence="1">
    <location>
        <begin position="222"/>
        <end position="242"/>
    </location>
</feature>
<evidence type="ECO:0000313" key="5">
    <source>
        <dbReference type="EMBL" id="KAJ1355053.1"/>
    </source>
</evidence>
<protein>
    <recommendedName>
        <fullName evidence="3 4">EGF-like domain-containing protein</fullName>
    </recommendedName>
</protein>
<evidence type="ECO:0000259" key="3">
    <source>
        <dbReference type="PROSITE" id="PS00022"/>
    </source>
</evidence>
<keyword evidence="6" id="KW-1185">Reference proteome</keyword>
<dbReference type="GO" id="GO:0006509">
    <property type="term" value="P:membrane protein ectodomain proteolysis"/>
    <property type="evidence" value="ECO:0007669"/>
    <property type="project" value="TreeGrafter"/>
</dbReference>
<dbReference type="AlphaFoldDB" id="A0AAD5MF28"/>
<reference evidence="5" key="1">
    <citation type="submission" date="2021-06" db="EMBL/GenBank/DDBJ databases">
        <title>Parelaphostrongylus tenuis whole genome reference sequence.</title>
        <authorList>
            <person name="Garwood T.J."/>
            <person name="Larsen P.A."/>
            <person name="Fountain-Jones N.M."/>
            <person name="Garbe J.R."/>
            <person name="Macchietto M.G."/>
            <person name="Kania S.A."/>
            <person name="Gerhold R.W."/>
            <person name="Richards J.E."/>
            <person name="Wolf T.M."/>
        </authorList>
    </citation>
    <scope>NUCLEOTIDE SEQUENCE</scope>
    <source>
        <strain evidence="5">MNPRO001-30</strain>
        <tissue evidence="5">Meninges</tissue>
    </source>
</reference>
<dbReference type="PANTHER" id="PTHR11905:SF248">
    <property type="entry name" value="DISINTEGRIN AND METALLOPROTEINASE DOMAIN-CONTAINING PROTEIN UNC-71"/>
    <property type="match status" value="1"/>
</dbReference>
<evidence type="ECO:0000256" key="1">
    <source>
        <dbReference type="SAM" id="MobiDB-lite"/>
    </source>
</evidence>
<dbReference type="PROSITE" id="PS01186">
    <property type="entry name" value="EGF_2"/>
    <property type="match status" value="1"/>
</dbReference>
<feature type="domain" description="EGF-like" evidence="3 4">
    <location>
        <begin position="98"/>
        <end position="109"/>
    </location>
</feature>
<dbReference type="PANTHER" id="PTHR11905">
    <property type="entry name" value="ADAM A DISINTEGRIN AND METALLOPROTEASE DOMAIN"/>
    <property type="match status" value="1"/>
</dbReference>
<evidence type="ECO:0000259" key="4">
    <source>
        <dbReference type="PROSITE" id="PS01186"/>
    </source>
</evidence>